<accession>A0A915SFN6</accession>
<dbReference type="GeneID" id="74568308"/>
<keyword evidence="2" id="KW-1185">Reference proteome</keyword>
<gene>
    <name evidence="1" type="ORF">MJ1_0360</name>
</gene>
<proteinExistence type="predicted"/>
<name>A0A915SFN6_9ARCH</name>
<dbReference type="Proteomes" id="UP001055553">
    <property type="component" value="Chromosome"/>
</dbReference>
<dbReference type="KEGG" id="naer:MJ1_0360"/>
<dbReference type="EMBL" id="AP019769">
    <property type="protein sequence ID" value="BBL45524.1"/>
    <property type="molecule type" value="Genomic_DNA"/>
</dbReference>
<evidence type="ECO:0000313" key="2">
    <source>
        <dbReference type="Proteomes" id="UP001055553"/>
    </source>
</evidence>
<organism evidence="1 2">
    <name type="scientific">Nanobdella aerobiophila</name>
    <dbReference type="NCBI Taxonomy" id="2586965"/>
    <lineage>
        <taxon>Archaea</taxon>
        <taxon>Nanobdellota</taxon>
        <taxon>Nanobdellia</taxon>
        <taxon>Nanobdellales</taxon>
        <taxon>Nanobdellaceae</taxon>
        <taxon>Nanobdella</taxon>
    </lineage>
</organism>
<protein>
    <submittedName>
        <fullName evidence="1">Uncharacterized protein</fullName>
    </submittedName>
</protein>
<dbReference type="RefSeq" id="WP_258393550.1">
    <property type="nucleotide sequence ID" value="NZ_AP019769.1"/>
</dbReference>
<evidence type="ECO:0000313" key="1">
    <source>
        <dbReference type="EMBL" id="BBL45524.1"/>
    </source>
</evidence>
<reference evidence="2" key="1">
    <citation type="journal article" date="2022" name="Int. J. Syst. Evol. Microbiol.">
        <title>Nanobdella aerobiophila gen. nov., sp. nov., a thermoacidophilic, obligate ectosymbiotic archaeon, and proposal of Nanobdellaceae fam. nov., Nanobdellales ord. nov. and Nanobdellia class. nov.</title>
        <authorList>
            <person name="Kato S."/>
            <person name="Ogasawara A."/>
            <person name="Itoh T."/>
            <person name="Sakai H.D."/>
            <person name="Shimizu M."/>
            <person name="Yuki M."/>
            <person name="Kaneko M."/>
            <person name="Takashina T."/>
            <person name="Ohkuma M."/>
        </authorList>
    </citation>
    <scope>NUCLEOTIDE SEQUENCE [LARGE SCALE GENOMIC DNA]</scope>
    <source>
        <strain evidence="2">MJ1</strain>
    </source>
</reference>
<dbReference type="AlphaFoldDB" id="A0A915SFN6"/>
<sequence length="134" mass="15383">MVYDVSFIAFGHLVDDHVGSGIAYIISKNNLSKEKYIKYIINTGNFNISRDEYSNIKSLVKGYGDIVNILVNSMYNTTLKGLIDIIYDIEEKTKKRYIDKPIKKVLYESTSLAPILLLYSMLLNDENNNKYPNN</sequence>